<dbReference type="EMBL" id="CABIKO010001481">
    <property type="protein sequence ID" value="VVA41751.1"/>
    <property type="molecule type" value="Genomic_DNA"/>
</dbReference>
<sequence length="114" mass="12989">MSLSNERFMKEELINLRMKEGGNLTEHVNTFDMCIAGLQKVDVVYSTEDVAMMLWAPLPPSYEHFRKMLMIGKIILNFEEVVQDLVHHTLAQNFGDSSQVKIKMQDGVVGSLTE</sequence>
<accession>A0A5E4GQC7</accession>
<dbReference type="Gramene" id="VVA41751">
    <property type="protein sequence ID" value="VVA41751"/>
    <property type="gene ID" value="Prudul26B010996"/>
</dbReference>
<dbReference type="InParanoid" id="A0A5E4GQC7"/>
<name>A0A5E4GQC7_PRUDU</name>
<proteinExistence type="predicted"/>
<protein>
    <submittedName>
        <fullName evidence="1">PREDICTED: Retrovirus-related Pol poly from transposon TNT</fullName>
    </submittedName>
</protein>
<evidence type="ECO:0000313" key="2">
    <source>
        <dbReference type="Proteomes" id="UP000327085"/>
    </source>
</evidence>
<evidence type="ECO:0000313" key="1">
    <source>
        <dbReference type="EMBL" id="VVA41751.1"/>
    </source>
</evidence>
<dbReference type="Proteomes" id="UP000327085">
    <property type="component" value="Unassembled WGS sequence"/>
</dbReference>
<organism evidence="1 2">
    <name type="scientific">Prunus dulcis</name>
    <name type="common">Almond</name>
    <name type="synonym">Amygdalus dulcis</name>
    <dbReference type="NCBI Taxonomy" id="3755"/>
    <lineage>
        <taxon>Eukaryota</taxon>
        <taxon>Viridiplantae</taxon>
        <taxon>Streptophyta</taxon>
        <taxon>Embryophyta</taxon>
        <taxon>Tracheophyta</taxon>
        <taxon>Spermatophyta</taxon>
        <taxon>Magnoliopsida</taxon>
        <taxon>eudicotyledons</taxon>
        <taxon>Gunneridae</taxon>
        <taxon>Pentapetalae</taxon>
        <taxon>rosids</taxon>
        <taxon>fabids</taxon>
        <taxon>Rosales</taxon>
        <taxon>Rosaceae</taxon>
        <taxon>Amygdaloideae</taxon>
        <taxon>Amygdaleae</taxon>
        <taxon>Prunus</taxon>
    </lineage>
</organism>
<dbReference type="Pfam" id="PF14223">
    <property type="entry name" value="Retrotran_gag_2"/>
    <property type="match status" value="1"/>
</dbReference>
<reference evidence="2" key="1">
    <citation type="journal article" date="2020" name="Plant J.">
        <title>Transposons played a major role in the diversification between the closely related almond and peach genomes: results from the almond genome sequence.</title>
        <authorList>
            <person name="Alioto T."/>
            <person name="Alexiou K.G."/>
            <person name="Bardil A."/>
            <person name="Barteri F."/>
            <person name="Castanera R."/>
            <person name="Cruz F."/>
            <person name="Dhingra A."/>
            <person name="Duval H."/>
            <person name="Fernandez I Marti A."/>
            <person name="Frias L."/>
            <person name="Galan B."/>
            <person name="Garcia J.L."/>
            <person name="Howad W."/>
            <person name="Gomez-Garrido J."/>
            <person name="Gut M."/>
            <person name="Julca I."/>
            <person name="Morata J."/>
            <person name="Puigdomenech P."/>
            <person name="Ribeca P."/>
            <person name="Rubio Cabetas M.J."/>
            <person name="Vlasova A."/>
            <person name="Wirthensohn M."/>
            <person name="Garcia-Mas J."/>
            <person name="Gabaldon T."/>
            <person name="Casacuberta J.M."/>
            <person name="Arus P."/>
        </authorList>
    </citation>
    <scope>NUCLEOTIDE SEQUENCE [LARGE SCALE GENOMIC DNA]</scope>
    <source>
        <strain evidence="2">cv. Texas</strain>
    </source>
</reference>
<feature type="non-terminal residue" evidence="1">
    <location>
        <position position="114"/>
    </location>
</feature>
<gene>
    <name evidence="1" type="ORF">ALMOND_2B010996</name>
</gene>
<dbReference type="AlphaFoldDB" id="A0A5E4GQC7"/>